<dbReference type="InterPro" id="IPR025984">
    <property type="entry name" value="DCTPP"/>
</dbReference>
<dbReference type="EMBL" id="JBHRYH010000045">
    <property type="protein sequence ID" value="MFC3627336.1"/>
    <property type="molecule type" value="Genomic_DNA"/>
</dbReference>
<dbReference type="PANTHER" id="PTHR14552:SF21">
    <property type="entry name" value="DCTP PYROPHOSPHATASE 1"/>
    <property type="match status" value="1"/>
</dbReference>
<gene>
    <name evidence="1" type="ORF">ACFOKJ_14555</name>
</gene>
<dbReference type="RefSeq" id="WP_390280883.1">
    <property type="nucleotide sequence ID" value="NZ_JBHRYH010000045.1"/>
</dbReference>
<dbReference type="Pfam" id="PF12643">
    <property type="entry name" value="MazG-like"/>
    <property type="match status" value="1"/>
</dbReference>
<dbReference type="Proteomes" id="UP001595636">
    <property type="component" value="Unassembled WGS sequence"/>
</dbReference>
<evidence type="ECO:0000313" key="2">
    <source>
        <dbReference type="Proteomes" id="UP001595636"/>
    </source>
</evidence>
<dbReference type="Gene3D" id="1.10.287.1080">
    <property type="entry name" value="MazG-like"/>
    <property type="match status" value="1"/>
</dbReference>
<protein>
    <submittedName>
        <fullName evidence="1">Nucleotide pyrophosphohydrolase</fullName>
    </submittedName>
</protein>
<organism evidence="1 2">
    <name type="scientific">Vogesella amnigena</name>
    <dbReference type="NCBI Taxonomy" id="1507449"/>
    <lineage>
        <taxon>Bacteria</taxon>
        <taxon>Pseudomonadati</taxon>
        <taxon>Pseudomonadota</taxon>
        <taxon>Betaproteobacteria</taxon>
        <taxon>Neisseriales</taxon>
        <taxon>Chromobacteriaceae</taxon>
        <taxon>Vogesella</taxon>
    </lineage>
</organism>
<keyword evidence="2" id="KW-1185">Reference proteome</keyword>
<accession>A0ABV7TXB4</accession>
<reference evidence="2" key="1">
    <citation type="journal article" date="2019" name="Int. J. Syst. Evol. Microbiol.">
        <title>The Global Catalogue of Microorganisms (GCM) 10K type strain sequencing project: providing services to taxonomists for standard genome sequencing and annotation.</title>
        <authorList>
            <consortium name="The Broad Institute Genomics Platform"/>
            <consortium name="The Broad Institute Genome Sequencing Center for Infectious Disease"/>
            <person name="Wu L."/>
            <person name="Ma J."/>
        </authorList>
    </citation>
    <scope>NUCLEOTIDE SEQUENCE [LARGE SCALE GENOMIC DNA]</scope>
    <source>
        <strain evidence="2">KCTC 42195</strain>
    </source>
</reference>
<dbReference type="CDD" id="cd11537">
    <property type="entry name" value="NTP-PPase_RS21-C6_like"/>
    <property type="match status" value="1"/>
</dbReference>
<proteinExistence type="predicted"/>
<dbReference type="SUPFAM" id="SSF101386">
    <property type="entry name" value="all-alpha NTP pyrophosphatases"/>
    <property type="match status" value="1"/>
</dbReference>
<dbReference type="PIRSF" id="PIRSF029826">
    <property type="entry name" value="UCP029826_pph"/>
    <property type="match status" value="1"/>
</dbReference>
<sequence>MNKLVDVDGLIAAQRDFAAERHWQPYHTPRNLMLALAGEVGELAEIFQWQTDAEAAAIAANPAQFTHLQEELADVLMYLVRLADVCQVDLNAAAIDKLRKNALKYPAPTALPAGDAG</sequence>
<name>A0ABV7TXB4_9NEIS</name>
<dbReference type="PANTHER" id="PTHR14552">
    <property type="match status" value="1"/>
</dbReference>
<evidence type="ECO:0000313" key="1">
    <source>
        <dbReference type="EMBL" id="MFC3627336.1"/>
    </source>
</evidence>
<comment type="caution">
    <text evidence="1">The sequence shown here is derived from an EMBL/GenBank/DDBJ whole genome shotgun (WGS) entry which is preliminary data.</text>
</comment>